<dbReference type="AlphaFoldDB" id="A0A1I1YPH7"/>
<evidence type="ECO:0000256" key="1">
    <source>
        <dbReference type="SAM" id="MobiDB-lite"/>
    </source>
</evidence>
<evidence type="ECO:0000313" key="3">
    <source>
        <dbReference type="Proteomes" id="UP000325289"/>
    </source>
</evidence>
<feature type="compositionally biased region" description="Basic residues" evidence="1">
    <location>
        <begin position="12"/>
        <end position="22"/>
    </location>
</feature>
<protein>
    <recommendedName>
        <fullName evidence="4">ATP-dependent transcriptional regulator</fullName>
    </recommendedName>
</protein>
<evidence type="ECO:0000313" key="2">
    <source>
        <dbReference type="EMBL" id="SFE21212.1"/>
    </source>
</evidence>
<keyword evidence="3" id="KW-1185">Reference proteome</keyword>
<sequence>MAAHPLAPVRGPARRPVRRRRGATPLRRLTFAAALTITACAPAAPEIGPEIATRAALEDAPALPAIKSFAAPRLAPADVSNADLDRDVLDLGFTLESGRNLPVLTRFEAPIRVRVLGATPPTLRSDLDRLLHRLRTEAGIDIARGGAEAQITVQAVPRSEIRRHLPQAACFVVPNVGSLSDYLAARRSALLSWSKLAVRRRVAVFVPSDTSPQEVRDCLHEELAQALGPLNDLYRLPDSVFNDDNVHTVLTGYDMLMLRIFYDPALASGMTRQEVAARLPDILARLNPAGEGRPAENLGRTPRAWIEAIQTALGPGAPEEARYGAARRALQVASAMGWQDHRRGFSHYAMGRILQTRDPDAAYAEFRAADRIFARSPRTALHRAYVASQLAAHDLARGRAEAALARIRPHLDIAARHENAALLSTLMLLRAEALELSGQVSEGRSVRLDSLGWARYGFGADWAVRAKLREIATLNPLKGGPGRL</sequence>
<name>A0A1I1YPH7_9RHOB</name>
<dbReference type="InterPro" id="IPR021323">
    <property type="entry name" value="DUF2927"/>
</dbReference>
<evidence type="ECO:0008006" key="4">
    <source>
        <dbReference type="Google" id="ProtNLM"/>
    </source>
</evidence>
<organism evidence="2 3">
    <name type="scientific">Roseivivax sediminis</name>
    <dbReference type="NCBI Taxonomy" id="936889"/>
    <lineage>
        <taxon>Bacteria</taxon>
        <taxon>Pseudomonadati</taxon>
        <taxon>Pseudomonadota</taxon>
        <taxon>Alphaproteobacteria</taxon>
        <taxon>Rhodobacterales</taxon>
        <taxon>Roseobacteraceae</taxon>
        <taxon>Roseivivax</taxon>
    </lineage>
</organism>
<feature type="region of interest" description="Disordered" evidence="1">
    <location>
        <begin position="1"/>
        <end position="22"/>
    </location>
</feature>
<gene>
    <name evidence="2" type="ORF">SAMN04515678_107131</name>
</gene>
<dbReference type="Proteomes" id="UP000325289">
    <property type="component" value="Unassembled WGS sequence"/>
</dbReference>
<dbReference type="EMBL" id="FOMS01000007">
    <property type="protein sequence ID" value="SFE21212.1"/>
    <property type="molecule type" value="Genomic_DNA"/>
</dbReference>
<reference evidence="2 3" key="1">
    <citation type="submission" date="2016-10" db="EMBL/GenBank/DDBJ databases">
        <authorList>
            <person name="Varghese N."/>
            <person name="Submissions S."/>
        </authorList>
    </citation>
    <scope>NUCLEOTIDE SEQUENCE [LARGE SCALE GENOMIC DNA]</scope>
    <source>
        <strain evidence="3">YIM D21,KCTC 23444,ACCC 10710</strain>
    </source>
</reference>
<accession>A0A1I1YPH7</accession>
<dbReference type="OrthoDB" id="7823193at2"/>
<proteinExistence type="predicted"/>
<dbReference type="Pfam" id="PF11150">
    <property type="entry name" value="DUF2927"/>
    <property type="match status" value="1"/>
</dbReference>
<feature type="compositionally biased region" description="Low complexity" evidence="1">
    <location>
        <begin position="1"/>
        <end position="11"/>
    </location>
</feature>